<dbReference type="PROSITE" id="PS50181">
    <property type="entry name" value="FBOX"/>
    <property type="match status" value="1"/>
</dbReference>
<dbReference type="SUPFAM" id="SSF81383">
    <property type="entry name" value="F-box domain"/>
    <property type="match status" value="1"/>
</dbReference>
<dbReference type="EMBL" id="JACAZH010000012">
    <property type="protein sequence ID" value="KAF7353480.1"/>
    <property type="molecule type" value="Genomic_DNA"/>
</dbReference>
<evidence type="ECO:0000313" key="2">
    <source>
        <dbReference type="EMBL" id="KAF7353480.1"/>
    </source>
</evidence>
<dbReference type="InterPro" id="IPR001810">
    <property type="entry name" value="F-box_dom"/>
</dbReference>
<keyword evidence="3" id="KW-1185">Reference proteome</keyword>
<accession>A0A8H6Y8D7</accession>
<comment type="caution">
    <text evidence="2">The sequence shown here is derived from an EMBL/GenBank/DDBJ whole genome shotgun (WGS) entry which is preliminary data.</text>
</comment>
<dbReference type="Pfam" id="PF00646">
    <property type="entry name" value="F-box"/>
    <property type="match status" value="1"/>
</dbReference>
<dbReference type="OrthoDB" id="3034290at2759"/>
<dbReference type="AlphaFoldDB" id="A0A8H6Y8D7"/>
<dbReference type="Gene3D" id="1.20.1280.50">
    <property type="match status" value="1"/>
</dbReference>
<gene>
    <name evidence="2" type="ORF">MSAN_01537600</name>
</gene>
<protein>
    <recommendedName>
        <fullName evidence="1">F-box domain-containing protein</fullName>
    </recommendedName>
</protein>
<evidence type="ECO:0000313" key="3">
    <source>
        <dbReference type="Proteomes" id="UP000623467"/>
    </source>
</evidence>
<sequence length="435" mass="48697">MALILSNLAPDVIFSIFAFCDIASVISASETCRYLHNLAFDKSVWLDLLDNLRRRSILDRTVNLEMLSVVEMIGIVRRLIDGPQTWSSSEHDLDPIAEASKTITLHPPIRSDLETPAFDWVKLLPSGCYVLLGNLDTLECWNVVHDTLVWRHTSCLEHSAVVGFSAEETNTESVIVIICLRTEVLNGSIHFIEMVNVDLRTGTHTHLLVARAPDSEAIHPFYEPVICGTLAAVRFDSGCMIINWKSKSFAIVHGHDSHSKFTLIPQHLIVLDPSINGESQIHLISNDSIGAYLLPEIPKVHTFHAINTGQSFQNMEIHASPIHDTEYRLWIWGLNYAVNEGGLLSYQLSIPINGEPRWRLRSQTVLEGTQVVSYSGHVLSYEPFRGGWTIISPGSSVANPRLQLFRDPDFVELAIYSGAMTCPTVESTVVIQYYR</sequence>
<proteinExistence type="predicted"/>
<dbReference type="InterPro" id="IPR036047">
    <property type="entry name" value="F-box-like_dom_sf"/>
</dbReference>
<evidence type="ECO:0000259" key="1">
    <source>
        <dbReference type="PROSITE" id="PS50181"/>
    </source>
</evidence>
<organism evidence="2 3">
    <name type="scientific">Mycena sanguinolenta</name>
    <dbReference type="NCBI Taxonomy" id="230812"/>
    <lineage>
        <taxon>Eukaryota</taxon>
        <taxon>Fungi</taxon>
        <taxon>Dikarya</taxon>
        <taxon>Basidiomycota</taxon>
        <taxon>Agaricomycotina</taxon>
        <taxon>Agaricomycetes</taxon>
        <taxon>Agaricomycetidae</taxon>
        <taxon>Agaricales</taxon>
        <taxon>Marasmiineae</taxon>
        <taxon>Mycenaceae</taxon>
        <taxon>Mycena</taxon>
    </lineage>
</organism>
<dbReference type="Proteomes" id="UP000623467">
    <property type="component" value="Unassembled WGS sequence"/>
</dbReference>
<feature type="domain" description="F-box" evidence="1">
    <location>
        <begin position="2"/>
        <end position="48"/>
    </location>
</feature>
<name>A0A8H6Y8D7_9AGAR</name>
<reference evidence="2" key="1">
    <citation type="submission" date="2020-05" db="EMBL/GenBank/DDBJ databases">
        <title>Mycena genomes resolve the evolution of fungal bioluminescence.</title>
        <authorList>
            <person name="Tsai I.J."/>
        </authorList>
    </citation>
    <scope>NUCLEOTIDE SEQUENCE</scope>
    <source>
        <strain evidence="2">160909Yilan</strain>
    </source>
</reference>